<accession>A0A8S3BLK2</accession>
<feature type="non-terminal residue" evidence="9">
    <location>
        <position position="61"/>
    </location>
</feature>
<evidence type="ECO:0000256" key="4">
    <source>
        <dbReference type="ARBA" id="ARBA00022729"/>
    </source>
</evidence>
<evidence type="ECO:0000256" key="2">
    <source>
        <dbReference type="ARBA" id="ARBA00006618"/>
    </source>
</evidence>
<organism evidence="9 10">
    <name type="scientific">Rotaria magnacalcarata</name>
    <dbReference type="NCBI Taxonomy" id="392030"/>
    <lineage>
        <taxon>Eukaryota</taxon>
        <taxon>Metazoa</taxon>
        <taxon>Spiralia</taxon>
        <taxon>Gnathifera</taxon>
        <taxon>Rotifera</taxon>
        <taxon>Eurotatoria</taxon>
        <taxon>Bdelloidea</taxon>
        <taxon>Philodinida</taxon>
        <taxon>Philodinidae</taxon>
        <taxon>Rotaria</taxon>
    </lineage>
</organism>
<evidence type="ECO:0000256" key="7">
    <source>
        <dbReference type="ARBA" id="ARBA00023180"/>
    </source>
</evidence>
<keyword evidence="7" id="KW-0325">Glycoprotein</keyword>
<dbReference type="Proteomes" id="UP000676336">
    <property type="component" value="Unassembled WGS sequence"/>
</dbReference>
<dbReference type="InterPro" id="IPR025958">
    <property type="entry name" value="SID1_TM_fam"/>
</dbReference>
<dbReference type="PANTHER" id="PTHR12185">
    <property type="entry name" value="SID1 TRANSMEMBRANE FAMILY MEMEBER"/>
    <property type="match status" value="1"/>
</dbReference>
<dbReference type="PANTHER" id="PTHR12185:SF14">
    <property type="entry name" value="CHOLESTEROL UPTAKE PROTEIN 1"/>
    <property type="match status" value="1"/>
</dbReference>
<dbReference type="GO" id="GO:0051033">
    <property type="term" value="F:RNA transmembrane transporter activity"/>
    <property type="evidence" value="ECO:0007669"/>
    <property type="project" value="TreeGrafter"/>
</dbReference>
<proteinExistence type="inferred from homology"/>
<protein>
    <submittedName>
        <fullName evidence="9">Uncharacterized protein</fullName>
    </submittedName>
</protein>
<evidence type="ECO:0000313" key="10">
    <source>
        <dbReference type="Proteomes" id="UP000676336"/>
    </source>
</evidence>
<evidence type="ECO:0000256" key="8">
    <source>
        <dbReference type="SAM" id="SignalP"/>
    </source>
</evidence>
<comment type="caution">
    <text evidence="9">The sequence shown here is derived from an EMBL/GenBank/DDBJ whole genome shotgun (WGS) entry which is preliminary data.</text>
</comment>
<dbReference type="EMBL" id="CAJOBI010152159">
    <property type="protein sequence ID" value="CAF4815485.1"/>
    <property type="molecule type" value="Genomic_DNA"/>
</dbReference>
<gene>
    <name evidence="9" type="ORF">SMN809_LOCUS47788</name>
</gene>
<comment type="subcellular location">
    <subcellularLocation>
        <location evidence="1">Membrane</location>
        <topology evidence="1">Multi-pass membrane protein</topology>
    </subcellularLocation>
</comment>
<keyword evidence="3" id="KW-0812">Transmembrane</keyword>
<keyword evidence="5" id="KW-1133">Transmembrane helix</keyword>
<comment type="similarity">
    <text evidence="2">Belongs to the SID1 family.</text>
</comment>
<evidence type="ECO:0000256" key="1">
    <source>
        <dbReference type="ARBA" id="ARBA00004141"/>
    </source>
</evidence>
<dbReference type="AlphaFoldDB" id="A0A8S3BLK2"/>
<dbReference type="GO" id="GO:0005764">
    <property type="term" value="C:lysosome"/>
    <property type="evidence" value="ECO:0007669"/>
    <property type="project" value="TreeGrafter"/>
</dbReference>
<name>A0A8S3BLK2_9BILA</name>
<feature type="signal peptide" evidence="8">
    <location>
        <begin position="1"/>
        <end position="18"/>
    </location>
</feature>
<evidence type="ECO:0000313" key="9">
    <source>
        <dbReference type="EMBL" id="CAF4815485.1"/>
    </source>
</evidence>
<reference evidence="9" key="1">
    <citation type="submission" date="2021-02" db="EMBL/GenBank/DDBJ databases">
        <authorList>
            <person name="Nowell W R."/>
        </authorList>
    </citation>
    <scope>NUCLEOTIDE SEQUENCE</scope>
</reference>
<keyword evidence="6" id="KW-0472">Membrane</keyword>
<dbReference type="Pfam" id="PF13965">
    <property type="entry name" value="SID-1_RNA_chan"/>
    <property type="match status" value="1"/>
</dbReference>
<sequence length="61" mass="6851">MGTIAIFYSLPVIQLVLQYQANINSIGNEDICYFNFLCTRQFAMLTAFNNVFSNIGYCALG</sequence>
<evidence type="ECO:0000256" key="5">
    <source>
        <dbReference type="ARBA" id="ARBA00022989"/>
    </source>
</evidence>
<evidence type="ECO:0000256" key="3">
    <source>
        <dbReference type="ARBA" id="ARBA00022692"/>
    </source>
</evidence>
<keyword evidence="4 8" id="KW-0732">Signal</keyword>
<evidence type="ECO:0000256" key="6">
    <source>
        <dbReference type="ARBA" id="ARBA00023136"/>
    </source>
</evidence>
<dbReference type="GO" id="GO:0005886">
    <property type="term" value="C:plasma membrane"/>
    <property type="evidence" value="ECO:0007669"/>
    <property type="project" value="TreeGrafter"/>
</dbReference>
<feature type="chain" id="PRO_5035814187" evidence="8">
    <location>
        <begin position="19"/>
        <end position="61"/>
    </location>
</feature>
<dbReference type="GO" id="GO:0003725">
    <property type="term" value="F:double-stranded RNA binding"/>
    <property type="evidence" value="ECO:0007669"/>
    <property type="project" value="TreeGrafter"/>
</dbReference>